<dbReference type="EMBL" id="AP019377">
    <property type="protein sequence ID" value="BBH93713.1"/>
    <property type="molecule type" value="Genomic_DNA"/>
</dbReference>
<dbReference type="PROSITE" id="PS50983">
    <property type="entry name" value="FE_B12_PBP"/>
    <property type="match status" value="1"/>
</dbReference>
<organism evidence="5">
    <name type="scientific">Thermogemmatispora argillosa</name>
    <dbReference type="NCBI Taxonomy" id="2045280"/>
    <lineage>
        <taxon>Bacteria</taxon>
        <taxon>Bacillati</taxon>
        <taxon>Chloroflexota</taxon>
        <taxon>Ktedonobacteria</taxon>
        <taxon>Thermogemmatisporales</taxon>
        <taxon>Thermogemmatisporaceae</taxon>
        <taxon>Thermogemmatispora</taxon>
    </lineage>
</organism>
<feature type="signal peptide" evidence="3">
    <location>
        <begin position="1"/>
        <end position="23"/>
    </location>
</feature>
<dbReference type="GO" id="GO:0071281">
    <property type="term" value="P:cellular response to iron ion"/>
    <property type="evidence" value="ECO:0007669"/>
    <property type="project" value="TreeGrafter"/>
</dbReference>
<evidence type="ECO:0000256" key="3">
    <source>
        <dbReference type="SAM" id="SignalP"/>
    </source>
</evidence>
<protein>
    <submittedName>
        <fullName evidence="5">ABC transporter substrate-binding protein</fullName>
    </submittedName>
</protein>
<name>A0A455SZ48_9CHLR</name>
<gene>
    <name evidence="5" type="ORF">KTA_19120</name>
</gene>
<dbReference type="PANTHER" id="PTHR30535:SF34">
    <property type="entry name" value="MOLYBDATE-BINDING PROTEIN MOLA"/>
    <property type="match status" value="1"/>
</dbReference>
<proteinExistence type="inferred from homology"/>
<dbReference type="SUPFAM" id="SSF53807">
    <property type="entry name" value="Helical backbone' metal receptor"/>
    <property type="match status" value="1"/>
</dbReference>
<accession>A0A455SZ48</accession>
<dbReference type="NCBIfam" id="NF038402">
    <property type="entry name" value="TroA_like"/>
    <property type="match status" value="1"/>
</dbReference>
<dbReference type="InterPro" id="IPR002491">
    <property type="entry name" value="ABC_transptr_periplasmic_BD"/>
</dbReference>
<comment type="similarity">
    <text evidence="1">Belongs to the bacterial solute-binding protein 8 family.</text>
</comment>
<reference evidence="5" key="1">
    <citation type="submission" date="2018-12" db="EMBL/GenBank/DDBJ databases">
        <title>Novel natural products biosynthetic potential of the class Ktedonobacteria.</title>
        <authorList>
            <person name="Zheng Y."/>
            <person name="Saitou A."/>
            <person name="Wang C.M."/>
            <person name="Toyoda A."/>
            <person name="Minakuchi Y."/>
            <person name="Sekiguchi Y."/>
            <person name="Ueda K."/>
            <person name="Takano H."/>
            <person name="Sakai Y."/>
            <person name="Yokota A."/>
            <person name="Yabe S."/>
        </authorList>
    </citation>
    <scope>NUCLEOTIDE SEQUENCE</scope>
    <source>
        <strain evidence="5">A3-2</strain>
    </source>
</reference>
<evidence type="ECO:0000259" key="4">
    <source>
        <dbReference type="PROSITE" id="PS50983"/>
    </source>
</evidence>
<dbReference type="InterPro" id="IPR050902">
    <property type="entry name" value="ABC_Transporter_SBP"/>
</dbReference>
<sequence>MSILVISRRLFLCLLGLSFLLLAACGQGQSGGSAVQSSPTPTPTVVRDIYGTPVVFPKTAPQRLISLVPSMSEILAALHLESRVVAVDYYTDYPAQLTRLPRISDANGNYNVERIVALHPDLVLSSGGLTEKYDAQLARLGLHVVDLPDNTIALMLAEIQTVGRLTFTESTANALVKQLQQRIAQIRQAVKGTTPPTVMLEADDSTPGKPYVFGGGTFGDELLQDANAINVFHNNTSNGGYPQVTDEAVIRANPQYIILTEDPRYGGDPQLVYRRPNWNQITAVKLHHVYHLNTDLMQRPGPRLVDGLQCLAQLLHPQSFSGSLPAYCQ</sequence>
<dbReference type="Gene3D" id="3.40.50.1980">
    <property type="entry name" value="Nitrogenase molybdenum iron protein domain"/>
    <property type="match status" value="2"/>
</dbReference>
<dbReference type="PANTHER" id="PTHR30535">
    <property type="entry name" value="VITAMIN B12-BINDING PROTEIN"/>
    <property type="match status" value="1"/>
</dbReference>
<dbReference type="InterPro" id="IPR054828">
    <property type="entry name" value="Vit_B12_bind_prot"/>
</dbReference>
<evidence type="ECO:0000256" key="2">
    <source>
        <dbReference type="ARBA" id="ARBA00022729"/>
    </source>
</evidence>
<feature type="chain" id="PRO_5019723989" evidence="3">
    <location>
        <begin position="24"/>
        <end position="329"/>
    </location>
</feature>
<keyword evidence="2 3" id="KW-0732">Signal</keyword>
<evidence type="ECO:0000313" key="5">
    <source>
        <dbReference type="EMBL" id="BBH93713.1"/>
    </source>
</evidence>
<dbReference type="Pfam" id="PF01497">
    <property type="entry name" value="Peripla_BP_2"/>
    <property type="match status" value="1"/>
</dbReference>
<dbReference type="AlphaFoldDB" id="A0A455SZ48"/>
<feature type="domain" description="Fe/B12 periplasmic-binding" evidence="4">
    <location>
        <begin position="63"/>
        <end position="319"/>
    </location>
</feature>
<evidence type="ECO:0000256" key="1">
    <source>
        <dbReference type="ARBA" id="ARBA00008814"/>
    </source>
</evidence>